<keyword evidence="3" id="KW-1185">Reference proteome</keyword>
<dbReference type="AlphaFoldDB" id="W8ERX2"/>
<accession>W8ERX2</accession>
<evidence type="ECO:0000313" key="2">
    <source>
        <dbReference type="EMBL" id="AHJ95338.1"/>
    </source>
</evidence>
<sequence length="37" mass="4153">MSLALLPVLHRCPMMHSPPEKDRPLVSASLVEARNQQ</sequence>
<dbReference type="KEGG" id="hsw:Hsw_PA0005"/>
<protein>
    <submittedName>
        <fullName evidence="2">Uncharacterized protein</fullName>
    </submittedName>
</protein>
<name>W8ERX2_9BACT</name>
<feature type="region of interest" description="Disordered" evidence="1">
    <location>
        <begin position="15"/>
        <end position="37"/>
    </location>
</feature>
<reference evidence="2 3" key="1">
    <citation type="submission" date="2014-01" db="EMBL/GenBank/DDBJ databases">
        <title>Complete sequence of plasmid1 of ionizing-radiation resistance bacterium Hymenobacter swuensis DY53.</title>
        <authorList>
            <person name="Jung J.-H."/>
            <person name="Jeong S.-W."/>
            <person name="Joe M.-H."/>
            <person name="Cho y.-j."/>
            <person name="Kim M.-K."/>
            <person name="Lim S.-Y."/>
        </authorList>
    </citation>
    <scope>NUCLEOTIDE SEQUENCE [LARGE SCALE GENOMIC DNA]</scope>
    <source>
        <strain evidence="2 3">DY53</strain>
        <plasmid evidence="2 3">pHsw1</plasmid>
    </source>
</reference>
<dbReference type="HOGENOM" id="CLU_3344546_0_0_10"/>
<evidence type="ECO:0000313" key="3">
    <source>
        <dbReference type="Proteomes" id="UP000019423"/>
    </source>
</evidence>
<dbReference type="Proteomes" id="UP000019423">
    <property type="component" value="Plasmid pHsw1"/>
</dbReference>
<proteinExistence type="predicted"/>
<geneLocation type="plasmid" evidence="2 3">
    <name>pHsw1</name>
</geneLocation>
<evidence type="ECO:0000256" key="1">
    <source>
        <dbReference type="SAM" id="MobiDB-lite"/>
    </source>
</evidence>
<organism evidence="2 3">
    <name type="scientific">Hymenobacter swuensis DY53</name>
    <dbReference type="NCBI Taxonomy" id="1227739"/>
    <lineage>
        <taxon>Bacteria</taxon>
        <taxon>Pseudomonadati</taxon>
        <taxon>Bacteroidota</taxon>
        <taxon>Cytophagia</taxon>
        <taxon>Cytophagales</taxon>
        <taxon>Hymenobacteraceae</taxon>
        <taxon>Hymenobacter</taxon>
    </lineage>
</organism>
<dbReference type="EMBL" id="CP007144">
    <property type="protein sequence ID" value="AHJ95338.1"/>
    <property type="molecule type" value="Genomic_DNA"/>
</dbReference>
<gene>
    <name evidence="2" type="ORF">Hsw_PA0005</name>
</gene>
<keyword evidence="2" id="KW-0614">Plasmid</keyword>